<evidence type="ECO:0000313" key="3">
    <source>
        <dbReference type="Proteomes" id="UP000266841"/>
    </source>
</evidence>
<dbReference type="EMBL" id="AGNL01050346">
    <property type="protein sequence ID" value="EJK43985.1"/>
    <property type="molecule type" value="Genomic_DNA"/>
</dbReference>
<feature type="region of interest" description="Disordered" evidence="1">
    <location>
        <begin position="176"/>
        <end position="232"/>
    </location>
</feature>
<gene>
    <name evidence="2" type="ORF">THAOC_37519</name>
</gene>
<dbReference type="AlphaFoldDB" id="K0QYP9"/>
<feature type="compositionally biased region" description="Polar residues" evidence="1">
    <location>
        <begin position="1"/>
        <end position="23"/>
    </location>
</feature>
<feature type="compositionally biased region" description="Polar residues" evidence="1">
    <location>
        <begin position="51"/>
        <end position="65"/>
    </location>
</feature>
<protein>
    <submittedName>
        <fullName evidence="2">Uncharacterized protein</fullName>
    </submittedName>
</protein>
<feature type="compositionally biased region" description="Polar residues" evidence="1">
    <location>
        <begin position="117"/>
        <end position="130"/>
    </location>
</feature>
<feature type="region of interest" description="Disordered" evidence="1">
    <location>
        <begin position="1"/>
        <end position="81"/>
    </location>
</feature>
<feature type="compositionally biased region" description="Polar residues" evidence="1">
    <location>
        <begin position="214"/>
        <end position="230"/>
    </location>
</feature>
<evidence type="ECO:0000256" key="1">
    <source>
        <dbReference type="SAM" id="MobiDB-lite"/>
    </source>
</evidence>
<evidence type="ECO:0000313" key="2">
    <source>
        <dbReference type="EMBL" id="EJK43985.1"/>
    </source>
</evidence>
<dbReference type="Proteomes" id="UP000266841">
    <property type="component" value="Unassembled WGS sequence"/>
</dbReference>
<feature type="compositionally biased region" description="Basic and acidic residues" evidence="1">
    <location>
        <begin position="180"/>
        <end position="213"/>
    </location>
</feature>
<name>K0QYP9_THAOC</name>
<keyword evidence="3" id="KW-1185">Reference proteome</keyword>
<accession>K0QYP9</accession>
<proteinExistence type="predicted"/>
<reference evidence="2 3" key="1">
    <citation type="journal article" date="2012" name="Genome Biol.">
        <title>Genome and low-iron response of an oceanic diatom adapted to chronic iron limitation.</title>
        <authorList>
            <person name="Lommer M."/>
            <person name="Specht M."/>
            <person name="Roy A.S."/>
            <person name="Kraemer L."/>
            <person name="Andreson R."/>
            <person name="Gutowska M.A."/>
            <person name="Wolf J."/>
            <person name="Bergner S.V."/>
            <person name="Schilhabel M.B."/>
            <person name="Klostermeier U.C."/>
            <person name="Beiko R.G."/>
            <person name="Rosenstiel P."/>
            <person name="Hippler M."/>
            <person name="Laroche J."/>
        </authorList>
    </citation>
    <scope>NUCLEOTIDE SEQUENCE [LARGE SCALE GENOMIC DNA]</scope>
    <source>
        <strain evidence="2 3">CCMP1005</strain>
    </source>
</reference>
<feature type="region of interest" description="Disordered" evidence="1">
    <location>
        <begin position="113"/>
        <end position="146"/>
    </location>
</feature>
<comment type="caution">
    <text evidence="2">The sequence shown here is derived from an EMBL/GenBank/DDBJ whole genome shotgun (WGS) entry which is preliminary data.</text>
</comment>
<organism evidence="2 3">
    <name type="scientific">Thalassiosira oceanica</name>
    <name type="common">Marine diatom</name>
    <dbReference type="NCBI Taxonomy" id="159749"/>
    <lineage>
        <taxon>Eukaryota</taxon>
        <taxon>Sar</taxon>
        <taxon>Stramenopiles</taxon>
        <taxon>Ochrophyta</taxon>
        <taxon>Bacillariophyta</taxon>
        <taxon>Coscinodiscophyceae</taxon>
        <taxon>Thalassiosirophycidae</taxon>
        <taxon>Thalassiosirales</taxon>
        <taxon>Thalassiosiraceae</taxon>
        <taxon>Thalassiosira</taxon>
    </lineage>
</organism>
<sequence>MGPSASSQTRTSLPQPSLSSTGCAPTATFENPAAETAPTVKAVKGGDYHSGMSSSGTRTGASTDRQAGKATTRPTTTGDDLLGEEVLRFIRLSGWIYPYEPQQEDIDTFKLGDETVSPRQGNRTQHSTNEPDPCDPQLATNEPDPCDPQLTCNSPLINPPALCRAVVPNLSFAKVTSQHGDADQTEARDSNDGHDGERRTAESGDRQDNKDRQSVASTTTGKDTIGTSDIGTFELGDTTILGRYIRATTLPSQFQQPAR</sequence>